<dbReference type="SUPFAM" id="SSF46689">
    <property type="entry name" value="Homeodomain-like"/>
    <property type="match status" value="1"/>
</dbReference>
<sequence>MDNIIFEDPSKRVSRKDKVGSNIALPTTRYDVAIEQAPEPIDPYFSHDTNFDVHIHGKEPVSLYDMFSLSGDEELGNEDLINRPPEVSSPGNINGPQELSISISREPAEDVIPIDPAILGKESVSEENVDENIVLDLSGSSYPTSPKSLALHGHAQIIEDSAPASDANSDTQRLPSKRRLSDETNHHTPRKRCRKDSLSPKDQQRTLYSCFSAAPLHERLDFLAWLLKTGLSESLSAASVELPFARVKTTDRRIAPARSQHRRPQAARNRTCPTSTESRKGKPWEPDEIKLLVQLKKDGLSWSAIARRFEERFPGRSQGTIQVYWSKNMKYLH</sequence>
<dbReference type="Gene3D" id="1.10.10.60">
    <property type="entry name" value="Homeodomain-like"/>
    <property type="match status" value="1"/>
</dbReference>
<organism evidence="3">
    <name type="scientific">Talaromyces marneffei PM1</name>
    <dbReference type="NCBI Taxonomy" id="1077442"/>
    <lineage>
        <taxon>Eukaryota</taxon>
        <taxon>Fungi</taxon>
        <taxon>Dikarya</taxon>
        <taxon>Ascomycota</taxon>
        <taxon>Pezizomycotina</taxon>
        <taxon>Eurotiomycetes</taxon>
        <taxon>Eurotiomycetidae</taxon>
        <taxon>Eurotiales</taxon>
        <taxon>Trichocomaceae</taxon>
        <taxon>Talaromyces</taxon>
        <taxon>Talaromyces sect. Talaromyces</taxon>
    </lineage>
</organism>
<evidence type="ECO:0000313" key="3">
    <source>
        <dbReference type="EMBL" id="KFX51110.1"/>
    </source>
</evidence>
<dbReference type="InterPro" id="IPR001005">
    <property type="entry name" value="SANT/Myb"/>
</dbReference>
<evidence type="ECO:0000256" key="1">
    <source>
        <dbReference type="SAM" id="MobiDB-lite"/>
    </source>
</evidence>
<dbReference type="PROSITE" id="PS50090">
    <property type="entry name" value="MYB_LIKE"/>
    <property type="match status" value="1"/>
</dbReference>
<dbReference type="EMBL" id="JPOX01000006">
    <property type="protein sequence ID" value="KFX51109.1"/>
    <property type="molecule type" value="Genomic_DNA"/>
</dbReference>
<feature type="region of interest" description="Disordered" evidence="1">
    <location>
        <begin position="253"/>
        <end position="283"/>
    </location>
</feature>
<dbReference type="HOGENOM" id="CLU_075632_0_0_1"/>
<reference key="1">
    <citation type="journal article" date="2014" name="PLoS Genet.">
        <title>Signature Gene Expression Reveals Novel Clues to the Molecular Mechanisms of Dimorphic Transition in Penicillium marneffei.</title>
        <authorList>
            <person name="Yang E."/>
            <person name="Wang G."/>
            <person name="Cai J."/>
            <person name="Woo P.C."/>
            <person name="Lau S.K."/>
            <person name="Yuen K.-Y."/>
            <person name="Chow W.-N."/>
            <person name="Lin X."/>
        </authorList>
    </citation>
    <scope>NUCLEOTIDE SEQUENCE [LARGE SCALE GENOMIC DNA]</scope>
    <source>
        <strain>PM1</strain>
    </source>
</reference>
<dbReference type="GO" id="GO:0016740">
    <property type="term" value="F:transferase activity"/>
    <property type="evidence" value="ECO:0007669"/>
    <property type="project" value="UniProtKB-KW"/>
</dbReference>
<dbReference type="AlphaFoldDB" id="A0A093VG08"/>
<feature type="domain" description="Myb-like" evidence="2">
    <location>
        <begin position="276"/>
        <end position="329"/>
    </location>
</feature>
<proteinExistence type="predicted"/>
<dbReference type="CDD" id="cd00167">
    <property type="entry name" value="SANT"/>
    <property type="match status" value="1"/>
</dbReference>
<keyword evidence="3" id="KW-0808">Transferase</keyword>
<evidence type="ECO:0000259" key="2">
    <source>
        <dbReference type="PROSITE" id="PS50090"/>
    </source>
</evidence>
<reference evidence="3" key="2">
    <citation type="journal article" date="2014" name="PLoS Genet.">
        <title>Signature gene expression reveals novel clues to the molecular mechanisms of dimorphic transition in Penicillium marneffei.</title>
        <authorList>
            <person name="Yang E."/>
            <person name="Wang G."/>
            <person name="Cai J."/>
            <person name="Woo P.C."/>
            <person name="Lau S.K."/>
            <person name="Yuen K.-Y."/>
            <person name="Chow W.-N."/>
            <person name="Lin X."/>
        </authorList>
    </citation>
    <scope>NUCLEOTIDE SEQUENCE</scope>
    <source>
        <strain evidence="3">PM1</strain>
    </source>
</reference>
<gene>
    <name evidence="3" type="ORF">GQ26_0063470</name>
</gene>
<dbReference type="InterPro" id="IPR009057">
    <property type="entry name" value="Homeodomain-like_sf"/>
</dbReference>
<name>A0A093VG08_TALMA</name>
<protein>
    <submittedName>
        <fullName evidence="3">Aspartyl/glutamyl-tRNA(Asn/Gln) amidotransferase subunit B</fullName>
    </submittedName>
</protein>
<feature type="region of interest" description="Disordered" evidence="1">
    <location>
        <begin position="160"/>
        <end position="200"/>
    </location>
</feature>
<accession>A0A093VG08</accession>
<dbReference type="EMBL" id="JPOX01000006">
    <property type="protein sequence ID" value="KFX51110.1"/>
    <property type="molecule type" value="Genomic_DNA"/>
</dbReference>
<comment type="caution">
    <text evidence="3">The sequence shown here is derived from an EMBL/GenBank/DDBJ whole genome shotgun (WGS) entry which is preliminary data.</text>
</comment>